<dbReference type="InterPro" id="IPR010918">
    <property type="entry name" value="PurM-like_C_dom"/>
</dbReference>
<dbReference type="EMBL" id="JAWZZT010001351">
    <property type="protein sequence ID" value="MDX7018815.1"/>
    <property type="molecule type" value="Genomic_DNA"/>
</dbReference>
<dbReference type="SUPFAM" id="SSF56042">
    <property type="entry name" value="PurM C-terminal domain-like"/>
    <property type="match status" value="1"/>
</dbReference>
<dbReference type="PANTHER" id="PTHR10256:SF0">
    <property type="entry name" value="INACTIVE SELENIDE, WATER DIKINASE-LIKE PROTEIN-RELATED"/>
    <property type="match status" value="1"/>
</dbReference>
<accession>A0AAW9EF00</accession>
<dbReference type="Gene3D" id="3.90.650.10">
    <property type="entry name" value="PurM-like C-terminal domain"/>
    <property type="match status" value="1"/>
</dbReference>
<proteinExistence type="predicted"/>
<evidence type="ECO:0000259" key="3">
    <source>
        <dbReference type="Pfam" id="PF02769"/>
    </source>
</evidence>
<dbReference type="GO" id="GO:0016260">
    <property type="term" value="P:selenocysteine biosynthetic process"/>
    <property type="evidence" value="ECO:0007669"/>
    <property type="project" value="TreeGrafter"/>
</dbReference>
<dbReference type="InterPro" id="IPR036676">
    <property type="entry name" value="PurM-like_C_sf"/>
</dbReference>
<dbReference type="Proteomes" id="UP001279012">
    <property type="component" value="Unassembled WGS sequence"/>
</dbReference>
<sequence>GIGVLTTAEKKGLLKPEHQGLATEIMCRMNKAGTDFSDIEGVTAMTDVTGFGLLGHLSEICEGSGLQATIHFSQVPRLPEVEAYI</sequence>
<evidence type="ECO:0000256" key="1">
    <source>
        <dbReference type="ARBA" id="ARBA00022741"/>
    </source>
</evidence>
<feature type="non-terminal residue" evidence="4">
    <location>
        <position position="1"/>
    </location>
</feature>
<protein>
    <submittedName>
        <fullName evidence="4">AIR synthase-related protein</fullName>
    </submittedName>
</protein>
<organism evidence="4 5">
    <name type="scientific">Klebsiella aerogenes</name>
    <name type="common">Enterobacter aerogenes</name>
    <dbReference type="NCBI Taxonomy" id="548"/>
    <lineage>
        <taxon>Bacteria</taxon>
        <taxon>Pseudomonadati</taxon>
        <taxon>Pseudomonadota</taxon>
        <taxon>Gammaproteobacteria</taxon>
        <taxon>Enterobacterales</taxon>
        <taxon>Enterobacteriaceae</taxon>
        <taxon>Klebsiella/Raoultella group</taxon>
        <taxon>Klebsiella</taxon>
    </lineage>
</organism>
<feature type="non-terminal residue" evidence="4">
    <location>
        <position position="85"/>
    </location>
</feature>
<name>A0AAW9EF00_KLEAE</name>
<dbReference type="PANTHER" id="PTHR10256">
    <property type="entry name" value="SELENIDE, WATER DIKINASE"/>
    <property type="match status" value="1"/>
</dbReference>
<dbReference type="InterPro" id="IPR004536">
    <property type="entry name" value="SPS/SelD"/>
</dbReference>
<dbReference type="AlphaFoldDB" id="A0AAW9EF00"/>
<dbReference type="Pfam" id="PF02769">
    <property type="entry name" value="AIRS_C"/>
    <property type="match status" value="1"/>
</dbReference>
<evidence type="ECO:0000313" key="5">
    <source>
        <dbReference type="Proteomes" id="UP001279012"/>
    </source>
</evidence>
<feature type="domain" description="PurM-like C-terminal" evidence="3">
    <location>
        <begin position="2"/>
        <end position="78"/>
    </location>
</feature>
<evidence type="ECO:0000256" key="2">
    <source>
        <dbReference type="ARBA" id="ARBA00022840"/>
    </source>
</evidence>
<comment type="caution">
    <text evidence="4">The sequence shown here is derived from an EMBL/GenBank/DDBJ whole genome shotgun (WGS) entry which is preliminary data.</text>
</comment>
<dbReference type="GO" id="GO:0005737">
    <property type="term" value="C:cytoplasm"/>
    <property type="evidence" value="ECO:0007669"/>
    <property type="project" value="TreeGrafter"/>
</dbReference>
<dbReference type="GO" id="GO:0005524">
    <property type="term" value="F:ATP binding"/>
    <property type="evidence" value="ECO:0007669"/>
    <property type="project" value="UniProtKB-KW"/>
</dbReference>
<keyword evidence="1" id="KW-0547">Nucleotide-binding</keyword>
<evidence type="ECO:0000313" key="4">
    <source>
        <dbReference type="EMBL" id="MDX7018815.1"/>
    </source>
</evidence>
<dbReference type="GO" id="GO:0004756">
    <property type="term" value="F:selenide, water dikinase activity"/>
    <property type="evidence" value="ECO:0007669"/>
    <property type="project" value="TreeGrafter"/>
</dbReference>
<keyword evidence="2" id="KW-0067">ATP-binding</keyword>
<reference evidence="4" key="1">
    <citation type="submission" date="2023-11" db="EMBL/GenBank/DDBJ databases">
        <title>Detection of rare carbapenemases in Enterobacterales - comparison of two colorimetric and two CIM-based carbapenemase assays.</title>
        <authorList>
            <person name="Schaffarczyk L."/>
            <person name="Noster J."/>
            <person name="Stelzer Y."/>
            <person name="Sattler J."/>
            <person name="Gatermann S."/>
            <person name="Hamprecht A."/>
        </authorList>
    </citation>
    <scope>NUCLEOTIDE SEQUENCE</scope>
    <source>
        <strain evidence="4">CIM-Cont-037</strain>
    </source>
</reference>
<gene>
    <name evidence="4" type="ORF">SJ059_30785</name>
</gene>